<accession>A0ABD1JEF7</accession>
<dbReference type="Proteomes" id="UP001591681">
    <property type="component" value="Unassembled WGS sequence"/>
</dbReference>
<dbReference type="PRINTS" id="PR00925">
    <property type="entry name" value="NONHISHMG17"/>
</dbReference>
<evidence type="ECO:0000256" key="6">
    <source>
        <dbReference type="SAM" id="MobiDB-lite"/>
    </source>
</evidence>
<sequence>MPKRKADKTKGSEEPARRSARLSAKPAPPKPAPKPKKAAPKKAAKGKKPAENGEAKADQAQKVEAAGDAK</sequence>
<evidence type="ECO:0000313" key="8">
    <source>
        <dbReference type="Proteomes" id="UP001591681"/>
    </source>
</evidence>
<evidence type="ECO:0000313" key="7">
    <source>
        <dbReference type="EMBL" id="KAL2084765.1"/>
    </source>
</evidence>
<dbReference type="PROSITE" id="PS00355">
    <property type="entry name" value="HMG14_17"/>
    <property type="match status" value="1"/>
</dbReference>
<feature type="compositionally biased region" description="Basic and acidic residues" evidence="6">
    <location>
        <begin position="48"/>
        <end position="70"/>
    </location>
</feature>
<evidence type="ECO:0000256" key="5">
    <source>
        <dbReference type="ARBA" id="ARBA00037490"/>
    </source>
</evidence>
<evidence type="ECO:0000256" key="2">
    <source>
        <dbReference type="ARBA" id="ARBA00007696"/>
    </source>
</evidence>
<protein>
    <recommendedName>
        <fullName evidence="9">Nonhistone chromosomal protein HMG-17</fullName>
    </recommendedName>
</protein>
<feature type="region of interest" description="Disordered" evidence="6">
    <location>
        <begin position="1"/>
        <end position="70"/>
    </location>
</feature>
<keyword evidence="4" id="KW-0539">Nucleus</keyword>
<dbReference type="AlphaFoldDB" id="A0ABD1JEF7"/>
<reference evidence="7 8" key="1">
    <citation type="submission" date="2024-09" db="EMBL/GenBank/DDBJ databases">
        <title>A chromosome-level genome assembly of Gray's grenadier anchovy, Coilia grayii.</title>
        <authorList>
            <person name="Fu Z."/>
        </authorList>
    </citation>
    <scope>NUCLEOTIDE SEQUENCE [LARGE SCALE GENOMIC DNA]</scope>
    <source>
        <strain evidence="7">G4</strain>
        <tissue evidence="7">Muscle</tissue>
    </source>
</reference>
<evidence type="ECO:0008006" key="9">
    <source>
        <dbReference type="Google" id="ProtNLM"/>
    </source>
</evidence>
<proteinExistence type="inferred from homology"/>
<dbReference type="GO" id="GO:0003677">
    <property type="term" value="F:DNA binding"/>
    <property type="evidence" value="ECO:0007669"/>
    <property type="project" value="UniProtKB-KW"/>
</dbReference>
<name>A0ABD1JEF7_9TELE</name>
<dbReference type="PANTHER" id="PTHR23087:SF13">
    <property type="entry name" value="NON-HISTONE CHROMOSOMAL PROTEIN HMG-17"/>
    <property type="match status" value="1"/>
</dbReference>
<feature type="compositionally biased region" description="Basic and acidic residues" evidence="6">
    <location>
        <begin position="8"/>
        <end position="17"/>
    </location>
</feature>
<feature type="compositionally biased region" description="Basic residues" evidence="6">
    <location>
        <begin position="33"/>
        <end position="47"/>
    </location>
</feature>
<dbReference type="GO" id="GO:0005634">
    <property type="term" value="C:nucleus"/>
    <property type="evidence" value="ECO:0007669"/>
    <property type="project" value="UniProtKB-SubCell"/>
</dbReference>
<comment type="similarity">
    <text evidence="2">Belongs to the HMGN family.</text>
</comment>
<keyword evidence="3" id="KW-0238">DNA-binding</keyword>
<evidence type="ECO:0000256" key="1">
    <source>
        <dbReference type="ARBA" id="ARBA00004123"/>
    </source>
</evidence>
<comment type="function">
    <text evidence="5">Binds to the inner side of the nucleosomal DNA thus altering the interaction between the DNA and the histone octamer. May be involved in the process which maintains transcribable genes in a unique chromatin conformation.</text>
</comment>
<dbReference type="SMART" id="SM00527">
    <property type="entry name" value="HMG17"/>
    <property type="match status" value="1"/>
</dbReference>
<gene>
    <name evidence="7" type="ORF">ACEWY4_020283</name>
</gene>
<evidence type="ECO:0000256" key="3">
    <source>
        <dbReference type="ARBA" id="ARBA00023125"/>
    </source>
</evidence>
<keyword evidence="8" id="KW-1185">Reference proteome</keyword>
<evidence type="ECO:0000256" key="4">
    <source>
        <dbReference type="ARBA" id="ARBA00023242"/>
    </source>
</evidence>
<organism evidence="7 8">
    <name type="scientific">Coilia grayii</name>
    <name type="common">Gray's grenadier anchovy</name>
    <dbReference type="NCBI Taxonomy" id="363190"/>
    <lineage>
        <taxon>Eukaryota</taxon>
        <taxon>Metazoa</taxon>
        <taxon>Chordata</taxon>
        <taxon>Craniata</taxon>
        <taxon>Vertebrata</taxon>
        <taxon>Euteleostomi</taxon>
        <taxon>Actinopterygii</taxon>
        <taxon>Neopterygii</taxon>
        <taxon>Teleostei</taxon>
        <taxon>Clupei</taxon>
        <taxon>Clupeiformes</taxon>
        <taxon>Clupeoidei</taxon>
        <taxon>Engraulidae</taxon>
        <taxon>Coilinae</taxon>
        <taxon>Coilia</taxon>
    </lineage>
</organism>
<comment type="caution">
    <text evidence="7">The sequence shown here is derived from an EMBL/GenBank/DDBJ whole genome shotgun (WGS) entry which is preliminary data.</text>
</comment>
<dbReference type="EMBL" id="JBHFQA010000017">
    <property type="protein sequence ID" value="KAL2084765.1"/>
    <property type="molecule type" value="Genomic_DNA"/>
</dbReference>
<comment type="subcellular location">
    <subcellularLocation>
        <location evidence="1">Nucleus</location>
    </subcellularLocation>
</comment>
<dbReference type="InterPro" id="IPR000079">
    <property type="entry name" value="HMGN_fam"/>
</dbReference>
<dbReference type="PANTHER" id="PTHR23087">
    <property type="entry name" value="NONHISTONE CHROMOSOMAL PROTEIN HMG"/>
    <property type="match status" value="1"/>
</dbReference>
<dbReference type="Pfam" id="PF01101">
    <property type="entry name" value="HMG14_17"/>
    <property type="match status" value="1"/>
</dbReference>